<keyword evidence="2" id="KW-1185">Reference proteome</keyword>
<reference evidence="1 2" key="1">
    <citation type="journal article" date="2019" name="Int. J. Syst. Evol. Microbiol.">
        <title>The Global Catalogue of Microorganisms (GCM) 10K type strain sequencing project: providing services to taxonomists for standard genome sequencing and annotation.</title>
        <authorList>
            <consortium name="The Broad Institute Genomics Platform"/>
            <consortium name="The Broad Institute Genome Sequencing Center for Infectious Disease"/>
            <person name="Wu L."/>
            <person name="Ma J."/>
        </authorList>
    </citation>
    <scope>NUCLEOTIDE SEQUENCE [LARGE SCALE GENOMIC DNA]</scope>
    <source>
        <strain evidence="1 2">JCM 14306</strain>
    </source>
</reference>
<sequence>MNEVVIRPLRFTADVPAMRAFLETLGLRSRIESERGGWVDMVAGRGMVALHDSATSSTGGRSGETRLAFEADDVDELKERFEAAGYEGATVFDEAFGRVFSVVGPENTVIWVDERSKDLYGYKLHDAQPDPRWEVTPRLSVGDQAAWLQVLVLLGGDNADLVRFGPPAAELEVRLEFGTTEAMAEVAQRLTAAGYQPEQVDAGLTIIDPDGQTVRVHGES</sequence>
<evidence type="ECO:0000313" key="2">
    <source>
        <dbReference type="Proteomes" id="UP001501319"/>
    </source>
</evidence>
<dbReference type="CDD" id="cd06587">
    <property type="entry name" value="VOC"/>
    <property type="match status" value="1"/>
</dbReference>
<accession>A0ABN2FLZ3</accession>
<organism evidence="1 2">
    <name type="scientific">Kribbella alba</name>
    <dbReference type="NCBI Taxonomy" id="190197"/>
    <lineage>
        <taxon>Bacteria</taxon>
        <taxon>Bacillati</taxon>
        <taxon>Actinomycetota</taxon>
        <taxon>Actinomycetes</taxon>
        <taxon>Propionibacteriales</taxon>
        <taxon>Kribbellaceae</taxon>
        <taxon>Kribbella</taxon>
    </lineage>
</organism>
<comment type="caution">
    <text evidence="1">The sequence shown here is derived from an EMBL/GenBank/DDBJ whole genome shotgun (WGS) entry which is preliminary data.</text>
</comment>
<dbReference type="EMBL" id="BAAANE010000009">
    <property type="protein sequence ID" value="GAA1653145.1"/>
    <property type="molecule type" value="Genomic_DNA"/>
</dbReference>
<name>A0ABN2FLZ3_9ACTN</name>
<protein>
    <recommendedName>
        <fullName evidence="3">VOC family protein</fullName>
    </recommendedName>
</protein>
<dbReference type="Gene3D" id="3.10.180.10">
    <property type="entry name" value="2,3-Dihydroxybiphenyl 1,2-Dioxygenase, domain 1"/>
    <property type="match status" value="1"/>
</dbReference>
<dbReference type="RefSeq" id="WP_344114634.1">
    <property type="nucleotide sequence ID" value="NZ_BAAANE010000009.1"/>
</dbReference>
<dbReference type="SUPFAM" id="SSF54593">
    <property type="entry name" value="Glyoxalase/Bleomycin resistance protein/Dihydroxybiphenyl dioxygenase"/>
    <property type="match status" value="1"/>
</dbReference>
<dbReference type="InterPro" id="IPR029068">
    <property type="entry name" value="Glyas_Bleomycin-R_OHBP_Dase"/>
</dbReference>
<dbReference type="Proteomes" id="UP001501319">
    <property type="component" value="Unassembled WGS sequence"/>
</dbReference>
<gene>
    <name evidence="1" type="ORF">GCM10009744_51460</name>
</gene>
<proteinExistence type="predicted"/>
<evidence type="ECO:0000313" key="1">
    <source>
        <dbReference type="EMBL" id="GAA1653145.1"/>
    </source>
</evidence>
<evidence type="ECO:0008006" key="3">
    <source>
        <dbReference type="Google" id="ProtNLM"/>
    </source>
</evidence>